<dbReference type="Pfam" id="PF00076">
    <property type="entry name" value="RRM_1"/>
    <property type="match status" value="2"/>
</dbReference>
<keyword evidence="8" id="KW-0143">Chaperone</keyword>
<dbReference type="GO" id="GO:0006397">
    <property type="term" value="P:mRNA processing"/>
    <property type="evidence" value="ECO:0007669"/>
    <property type="project" value="UniProtKB-KW"/>
</dbReference>
<keyword evidence="4" id="KW-0507">mRNA processing</keyword>
<feature type="domain" description="RRM" evidence="15">
    <location>
        <begin position="7"/>
        <end position="86"/>
    </location>
</feature>
<dbReference type="SUPFAM" id="SSF54928">
    <property type="entry name" value="RNA-binding domain, RBD"/>
    <property type="match status" value="1"/>
</dbReference>
<evidence type="ECO:0000256" key="11">
    <source>
        <dbReference type="ARBA" id="ARBA00023274"/>
    </source>
</evidence>
<dbReference type="SMART" id="SM00360">
    <property type="entry name" value="RRM"/>
    <property type="match status" value="2"/>
</dbReference>
<dbReference type="Gene3D" id="1.20.1280.20">
    <property type="entry name" value="HscB, C-terminal domain"/>
    <property type="match status" value="1"/>
</dbReference>
<dbReference type="Pfam" id="PF00226">
    <property type="entry name" value="DnaJ"/>
    <property type="match status" value="1"/>
</dbReference>
<name>A0A8S1F373_9PELO</name>
<comment type="similarity">
    <text evidence="3">Belongs to the HscB family.</text>
</comment>
<dbReference type="GO" id="GO:0030532">
    <property type="term" value="C:small nuclear ribonucleoprotein complex"/>
    <property type="evidence" value="ECO:0007669"/>
    <property type="project" value="UniProtKB-ARBA"/>
</dbReference>
<dbReference type="AlphaFoldDB" id="A0A8S1F373"/>
<keyword evidence="5" id="KW-0747">Spliceosome</keyword>
<dbReference type="Gene3D" id="3.30.70.330">
    <property type="match status" value="2"/>
</dbReference>
<dbReference type="FunFam" id="3.30.70.330:FF:000029">
    <property type="entry name" value="U2 small nuclear ribonucleoprotein B"/>
    <property type="match status" value="1"/>
</dbReference>
<dbReference type="GO" id="GO:0044571">
    <property type="term" value="P:[2Fe-2S] cluster assembly"/>
    <property type="evidence" value="ECO:0007669"/>
    <property type="project" value="InterPro"/>
</dbReference>
<dbReference type="Proteomes" id="UP000494206">
    <property type="component" value="Unassembled WGS sequence"/>
</dbReference>
<dbReference type="InterPro" id="IPR004640">
    <property type="entry name" value="HscB"/>
</dbReference>
<dbReference type="SUPFAM" id="SSF47144">
    <property type="entry name" value="HSC20 (HSCB), C-terminal oligomerisation domain"/>
    <property type="match status" value="1"/>
</dbReference>
<dbReference type="InterPro" id="IPR035979">
    <property type="entry name" value="RBD_domain_sf"/>
</dbReference>
<keyword evidence="10" id="KW-0539">Nucleus</keyword>
<keyword evidence="11" id="KW-0687">Ribonucleoprotein</keyword>
<protein>
    <submittedName>
        <fullName evidence="16">Uncharacterized protein</fullName>
    </submittedName>
</protein>
<dbReference type="SMART" id="SM00271">
    <property type="entry name" value="DnaJ"/>
    <property type="match status" value="1"/>
</dbReference>
<keyword evidence="9" id="KW-0508">mRNA splicing</keyword>
<dbReference type="InterPro" id="IPR036869">
    <property type="entry name" value="J_dom_sf"/>
</dbReference>
<reference evidence="16 17" key="1">
    <citation type="submission" date="2020-04" db="EMBL/GenBank/DDBJ databases">
        <authorList>
            <person name="Laetsch R D."/>
            <person name="Stevens L."/>
            <person name="Kumar S."/>
            <person name="Blaxter L. M."/>
        </authorList>
    </citation>
    <scope>NUCLEOTIDE SEQUENCE [LARGE SCALE GENOMIC DNA]</scope>
</reference>
<evidence type="ECO:0000256" key="4">
    <source>
        <dbReference type="ARBA" id="ARBA00022664"/>
    </source>
</evidence>
<gene>
    <name evidence="16" type="ORF">CBOVIS_LOCUS8924</name>
</gene>
<evidence type="ECO:0000256" key="3">
    <source>
        <dbReference type="ARBA" id="ARBA00010476"/>
    </source>
</evidence>
<comment type="similarity">
    <text evidence="2">Belongs to the RRM U1 A/B'' family.</text>
</comment>
<feature type="domain" description="J" evidence="14">
    <location>
        <begin position="275"/>
        <end position="349"/>
    </location>
</feature>
<evidence type="ECO:0000259" key="15">
    <source>
        <dbReference type="PROSITE" id="PS50102"/>
    </source>
</evidence>
<dbReference type="InterPro" id="IPR009073">
    <property type="entry name" value="HscB_oligo_C"/>
</dbReference>
<dbReference type="CDD" id="cd12247">
    <property type="entry name" value="RRM2_U1A_like"/>
    <property type="match status" value="1"/>
</dbReference>
<dbReference type="InterPro" id="IPR036386">
    <property type="entry name" value="HscB_C_sf"/>
</dbReference>
<dbReference type="PROSITE" id="PS50076">
    <property type="entry name" value="DNAJ_2"/>
    <property type="match status" value="1"/>
</dbReference>
<dbReference type="GO" id="GO:0005681">
    <property type="term" value="C:spliceosomal complex"/>
    <property type="evidence" value="ECO:0007669"/>
    <property type="project" value="UniProtKB-KW"/>
</dbReference>
<dbReference type="Gene3D" id="1.10.287.110">
    <property type="entry name" value="DnaJ domain"/>
    <property type="match status" value="1"/>
</dbReference>
<keyword evidence="6" id="KW-0677">Repeat</keyword>
<dbReference type="InterPro" id="IPR001623">
    <property type="entry name" value="DnaJ_domain"/>
</dbReference>
<dbReference type="InterPro" id="IPR012677">
    <property type="entry name" value="Nucleotide-bd_a/b_plait_sf"/>
</dbReference>
<feature type="domain" description="RRM" evidence="15">
    <location>
        <begin position="144"/>
        <end position="219"/>
    </location>
</feature>
<dbReference type="PANTHER" id="PTHR14021">
    <property type="entry name" value="IRON-SULFUR CLUSTER CO-CHAPERONE PROTEIN HSCB"/>
    <property type="match status" value="1"/>
</dbReference>
<evidence type="ECO:0000313" key="16">
    <source>
        <dbReference type="EMBL" id="CAB3406924.1"/>
    </source>
</evidence>
<dbReference type="GO" id="GO:0051087">
    <property type="term" value="F:protein-folding chaperone binding"/>
    <property type="evidence" value="ECO:0007669"/>
    <property type="project" value="InterPro"/>
</dbReference>
<evidence type="ECO:0000256" key="8">
    <source>
        <dbReference type="ARBA" id="ARBA00023186"/>
    </source>
</evidence>
<dbReference type="GO" id="GO:0051259">
    <property type="term" value="P:protein complex oligomerization"/>
    <property type="evidence" value="ECO:0007669"/>
    <property type="project" value="InterPro"/>
</dbReference>
<dbReference type="PROSITE" id="PS50102">
    <property type="entry name" value="RRM"/>
    <property type="match status" value="2"/>
</dbReference>
<dbReference type="GO" id="GO:0003723">
    <property type="term" value="F:RNA binding"/>
    <property type="evidence" value="ECO:0007669"/>
    <property type="project" value="UniProtKB-UniRule"/>
</dbReference>
<accession>A0A8S1F373</accession>
<dbReference type="InterPro" id="IPR000504">
    <property type="entry name" value="RRM_dom"/>
</dbReference>
<dbReference type="CDD" id="cd06257">
    <property type="entry name" value="DnaJ"/>
    <property type="match status" value="1"/>
</dbReference>
<keyword evidence="7 12" id="KW-0694">RNA-binding</keyword>
<evidence type="ECO:0000259" key="14">
    <source>
        <dbReference type="PROSITE" id="PS50076"/>
    </source>
</evidence>
<dbReference type="SUPFAM" id="SSF46565">
    <property type="entry name" value="Chaperone J-domain"/>
    <property type="match status" value="1"/>
</dbReference>
<proteinExistence type="inferred from homology"/>
<dbReference type="NCBIfam" id="TIGR00714">
    <property type="entry name" value="hscB"/>
    <property type="match status" value="1"/>
</dbReference>
<organism evidence="16 17">
    <name type="scientific">Caenorhabditis bovis</name>
    <dbReference type="NCBI Taxonomy" id="2654633"/>
    <lineage>
        <taxon>Eukaryota</taxon>
        <taxon>Metazoa</taxon>
        <taxon>Ecdysozoa</taxon>
        <taxon>Nematoda</taxon>
        <taxon>Chromadorea</taxon>
        <taxon>Rhabditida</taxon>
        <taxon>Rhabditina</taxon>
        <taxon>Rhabditomorpha</taxon>
        <taxon>Rhabditoidea</taxon>
        <taxon>Rhabditidae</taxon>
        <taxon>Peloderinae</taxon>
        <taxon>Caenorhabditis</taxon>
    </lineage>
</organism>
<dbReference type="PANTHER" id="PTHR14021:SF15">
    <property type="entry name" value="IRON-SULFUR CLUSTER CO-CHAPERONE PROTEIN HSCB"/>
    <property type="match status" value="1"/>
</dbReference>
<evidence type="ECO:0000256" key="12">
    <source>
        <dbReference type="PROSITE-ProRule" id="PRU00176"/>
    </source>
</evidence>
<dbReference type="FunFam" id="3.30.70.330:FF:000039">
    <property type="entry name" value="U1 small nuclear ribonucleoprotein A"/>
    <property type="match status" value="1"/>
</dbReference>
<dbReference type="GO" id="GO:0008380">
    <property type="term" value="P:RNA splicing"/>
    <property type="evidence" value="ECO:0007669"/>
    <property type="project" value="UniProtKB-KW"/>
</dbReference>
<feature type="region of interest" description="Disordered" evidence="13">
    <location>
        <begin position="103"/>
        <end position="134"/>
    </location>
</feature>
<evidence type="ECO:0000256" key="2">
    <source>
        <dbReference type="ARBA" id="ARBA00007243"/>
    </source>
</evidence>
<evidence type="ECO:0000256" key="6">
    <source>
        <dbReference type="ARBA" id="ARBA00022737"/>
    </source>
</evidence>
<evidence type="ECO:0000256" key="10">
    <source>
        <dbReference type="ARBA" id="ARBA00023242"/>
    </source>
</evidence>
<evidence type="ECO:0000313" key="17">
    <source>
        <dbReference type="Proteomes" id="UP000494206"/>
    </source>
</evidence>
<dbReference type="Pfam" id="PF07743">
    <property type="entry name" value="HSCB_C"/>
    <property type="match status" value="1"/>
</dbReference>
<dbReference type="OrthoDB" id="277802at2759"/>
<dbReference type="GO" id="GO:0001671">
    <property type="term" value="F:ATPase activator activity"/>
    <property type="evidence" value="ECO:0007669"/>
    <property type="project" value="InterPro"/>
</dbReference>
<evidence type="ECO:0000256" key="1">
    <source>
        <dbReference type="ARBA" id="ARBA00004123"/>
    </source>
</evidence>
<evidence type="ECO:0000256" key="9">
    <source>
        <dbReference type="ARBA" id="ARBA00023187"/>
    </source>
</evidence>
<comment type="subcellular location">
    <subcellularLocation>
        <location evidence="1">Nucleus</location>
    </subcellularLocation>
</comment>
<dbReference type="GO" id="GO:0005739">
    <property type="term" value="C:mitochondrion"/>
    <property type="evidence" value="ECO:0007669"/>
    <property type="project" value="TreeGrafter"/>
</dbReference>
<sequence>MDIKPNHTIYVNNLNEKVKKDELKRSLHAIFTQFGEIVQLLSFRKERMRGQAHVVFKEISAASNALRALQGFSFYGKPMRIQYAREDSDLIAKAKGTYVERKPASVGKSNVKKSHEKSVRIKSASTSETAPKAEEPEALGIPHNILYCSNLPDNIDVQQQLKAVFSQFPGLREVRVMPNNKGIAFVEFESVEYAEPAVHALNNFRITPDHHMKMIKAGSSIEVCNLRMLRFLPQFRCKNDKSARNLACWKCNKDVTDPIICQKCNVIQPITSGQDFFNYMGVNFSFHIDQKDLKRRFHELQSKLHPDRFMQATDEEKRMSEEHSRRLNDAYKMLSDPFKRAKYLMKEYGEEVEQQDNELLMEMLERNEVVDSMTATEELNKEKEQLSDEINAEIEKLGDYFEAKRIPEARRTIGRLTYLYSLKNTVNSKLGLY</sequence>
<evidence type="ECO:0000256" key="13">
    <source>
        <dbReference type="SAM" id="MobiDB-lite"/>
    </source>
</evidence>
<evidence type="ECO:0000256" key="5">
    <source>
        <dbReference type="ARBA" id="ARBA00022728"/>
    </source>
</evidence>
<evidence type="ECO:0000256" key="7">
    <source>
        <dbReference type="ARBA" id="ARBA00022884"/>
    </source>
</evidence>
<keyword evidence="17" id="KW-1185">Reference proteome</keyword>
<dbReference type="EMBL" id="CADEPM010000005">
    <property type="protein sequence ID" value="CAB3406924.1"/>
    <property type="molecule type" value="Genomic_DNA"/>
</dbReference>
<comment type="caution">
    <text evidence="16">The sequence shown here is derived from an EMBL/GenBank/DDBJ whole genome shotgun (WGS) entry which is preliminary data.</text>
</comment>